<dbReference type="PIRSF" id="PIRSF036894">
    <property type="entry name" value="PMI_Firm_short"/>
    <property type="match status" value="1"/>
</dbReference>
<dbReference type="SUPFAM" id="SSF51182">
    <property type="entry name" value="RmlC-like cupins"/>
    <property type="match status" value="1"/>
</dbReference>
<dbReference type="PANTHER" id="PTHR42742">
    <property type="entry name" value="TRANSCRIPTIONAL REPRESSOR MPRA"/>
    <property type="match status" value="1"/>
</dbReference>
<name>A0ABR7GQR3_9FIRM</name>
<organism evidence="7 8">
    <name type="scientific">Agathobaculum hominis</name>
    <dbReference type="NCBI Taxonomy" id="2763014"/>
    <lineage>
        <taxon>Bacteria</taxon>
        <taxon>Bacillati</taxon>
        <taxon>Bacillota</taxon>
        <taxon>Clostridia</taxon>
        <taxon>Eubacteriales</taxon>
        <taxon>Butyricicoccaceae</taxon>
        <taxon>Agathobaculum</taxon>
    </lineage>
</organism>
<dbReference type="CDD" id="cd07010">
    <property type="entry name" value="cupin_PMI_type_I_N_bac"/>
    <property type="match status" value="1"/>
</dbReference>
<dbReference type="Pfam" id="PF21621">
    <property type="entry name" value="MPI_cupin_dom"/>
    <property type="match status" value="1"/>
</dbReference>
<feature type="domain" description="Mannose-6-phosphate isomerase cupin" evidence="6">
    <location>
        <begin position="246"/>
        <end position="320"/>
    </location>
</feature>
<dbReference type="PANTHER" id="PTHR42742:SF3">
    <property type="entry name" value="FRUCTOKINASE"/>
    <property type="match status" value="1"/>
</dbReference>
<proteinExistence type="predicted"/>
<evidence type="ECO:0000259" key="6">
    <source>
        <dbReference type="Pfam" id="PF21621"/>
    </source>
</evidence>
<dbReference type="Pfam" id="PF20511">
    <property type="entry name" value="PMI_typeI_cat"/>
    <property type="match status" value="1"/>
</dbReference>
<keyword evidence="2" id="KW-0862">Zinc</keyword>
<evidence type="ECO:0000313" key="7">
    <source>
        <dbReference type="EMBL" id="MBC5696644.1"/>
    </source>
</evidence>
<evidence type="ECO:0000259" key="5">
    <source>
        <dbReference type="Pfam" id="PF20511"/>
    </source>
</evidence>
<sequence length="321" mass="36518">MIYTPLKLQPCYKEYLWGGTRLKTEYNKVDAPDATAESWELADHRDGASVVAEGQYKGCTLSQLSEQNKMAFWGTDCKRETFPVMVKLIDAQKKLSIQVHPSDITARAAFGEQGKAEMWYIVDCEPHAGIYYGFSRRITSDEFLRRAQDGSICEVLNWVPVSKGDVFYIMPGTIHAIGAGIVIAEIQQNSNTTFRVYDYQRKGADGKTRPLHLERAAEVINFDPVIPEECRINSGAEFEDFSIREMFSCSYFRAYRVDVHRRIELKCDGCSFQHILCVEGSGQILHEDKQYPILRGQSYFMPAALGEYQIIGDCRILLSRV</sequence>
<reference evidence="7 8" key="1">
    <citation type="submission" date="2020-08" db="EMBL/GenBank/DDBJ databases">
        <title>Genome public.</title>
        <authorList>
            <person name="Liu C."/>
            <person name="Sun Q."/>
        </authorList>
    </citation>
    <scope>NUCLEOTIDE SEQUENCE [LARGE SCALE GENOMIC DNA]</scope>
    <source>
        <strain evidence="7 8">M2</strain>
    </source>
</reference>
<dbReference type="InterPro" id="IPR014628">
    <property type="entry name" value="Man6P_isomerase_Firm_short"/>
</dbReference>
<dbReference type="RefSeq" id="WP_186970708.1">
    <property type="nucleotide sequence ID" value="NZ_JACOPK010000013.1"/>
</dbReference>
<dbReference type="Proteomes" id="UP000641741">
    <property type="component" value="Unassembled WGS sequence"/>
</dbReference>
<dbReference type="Gene3D" id="2.60.120.10">
    <property type="entry name" value="Jelly Rolls"/>
    <property type="match status" value="2"/>
</dbReference>
<keyword evidence="7" id="KW-0413">Isomerase</keyword>
<dbReference type="GO" id="GO:0016853">
    <property type="term" value="F:isomerase activity"/>
    <property type="evidence" value="ECO:0007669"/>
    <property type="project" value="UniProtKB-KW"/>
</dbReference>
<evidence type="ECO:0000256" key="1">
    <source>
        <dbReference type="ARBA" id="ARBA00022723"/>
    </source>
</evidence>
<comment type="caution">
    <text evidence="7">The sequence shown here is derived from an EMBL/GenBank/DDBJ whole genome shotgun (WGS) entry which is preliminary data.</text>
</comment>
<dbReference type="EMBL" id="JACOPK010000013">
    <property type="protein sequence ID" value="MBC5696644.1"/>
    <property type="molecule type" value="Genomic_DNA"/>
</dbReference>
<dbReference type="InterPro" id="IPR014710">
    <property type="entry name" value="RmlC-like_jellyroll"/>
</dbReference>
<feature type="domain" description="Phosphomannose isomerase type I catalytic" evidence="5">
    <location>
        <begin position="6"/>
        <end position="107"/>
    </location>
</feature>
<protein>
    <recommendedName>
        <fullName evidence="3">Phosphohexomutase</fullName>
    </recommendedName>
    <alternativeName>
        <fullName evidence="4">Phosphomannose isomerase</fullName>
    </alternativeName>
</protein>
<accession>A0ABR7GQR3</accession>
<dbReference type="InterPro" id="IPR051804">
    <property type="entry name" value="Carb_Metab_Reg_Kinase/Isom"/>
</dbReference>
<evidence type="ECO:0000256" key="4">
    <source>
        <dbReference type="ARBA" id="ARBA00030762"/>
    </source>
</evidence>
<dbReference type="InterPro" id="IPR046457">
    <property type="entry name" value="PMI_typeI_cat"/>
</dbReference>
<evidence type="ECO:0000256" key="3">
    <source>
        <dbReference type="ARBA" id="ARBA00029741"/>
    </source>
</evidence>
<keyword evidence="1" id="KW-0479">Metal-binding</keyword>
<dbReference type="InterPro" id="IPR049071">
    <property type="entry name" value="MPI_cupin_dom"/>
</dbReference>
<evidence type="ECO:0000256" key="2">
    <source>
        <dbReference type="ARBA" id="ARBA00022833"/>
    </source>
</evidence>
<keyword evidence="8" id="KW-1185">Reference proteome</keyword>
<evidence type="ECO:0000313" key="8">
    <source>
        <dbReference type="Proteomes" id="UP000641741"/>
    </source>
</evidence>
<gene>
    <name evidence="7" type="ORF">H8S02_11975</name>
</gene>
<dbReference type="InterPro" id="IPR011051">
    <property type="entry name" value="RmlC_Cupin_sf"/>
</dbReference>